<gene>
    <name evidence="6" type="ORF">OEV82_03725</name>
</gene>
<dbReference type="EMBL" id="JAOUSE010000006">
    <property type="protein sequence ID" value="MCU9593565.1"/>
    <property type="molecule type" value="Genomic_DNA"/>
</dbReference>
<dbReference type="Gene3D" id="3.40.640.10">
    <property type="entry name" value="Type I PLP-dependent aspartate aminotransferase-like (Major domain)"/>
    <property type="match status" value="1"/>
</dbReference>
<keyword evidence="4 5" id="KW-0663">Pyridoxal phosphate</keyword>
<evidence type="ECO:0000256" key="1">
    <source>
        <dbReference type="ARBA" id="ARBA00001933"/>
    </source>
</evidence>
<evidence type="ECO:0000256" key="2">
    <source>
        <dbReference type="ARBA" id="ARBA00022576"/>
    </source>
</evidence>
<dbReference type="PANTHER" id="PTHR11986:SF79">
    <property type="entry name" value="ACETYLORNITHINE AMINOTRANSFERASE, MITOCHONDRIAL"/>
    <property type="match status" value="1"/>
</dbReference>
<reference evidence="6 7" key="1">
    <citation type="submission" date="2022-10" db="EMBL/GenBank/DDBJ databases">
        <title>Description of Fervidibacillus gen. nov. in the family Fervidibacillaceae fam. nov. with two species, Fervidibacillus albus sp. nov., and Fervidibacillus halotolerans sp. nov., isolated from tidal flat sediments.</title>
        <authorList>
            <person name="Kwon K.K."/>
            <person name="Yang S.-H."/>
        </authorList>
    </citation>
    <scope>NUCLEOTIDE SEQUENCE [LARGE SCALE GENOMIC DNA]</scope>
    <source>
        <strain evidence="6 7">DSM 23332</strain>
    </source>
</reference>
<dbReference type="InterPro" id="IPR015422">
    <property type="entry name" value="PyrdxlP-dep_Trfase_small"/>
</dbReference>
<dbReference type="InterPro" id="IPR015421">
    <property type="entry name" value="PyrdxlP-dep_Trfase_major"/>
</dbReference>
<dbReference type="PROSITE" id="PS00600">
    <property type="entry name" value="AA_TRANSFER_CLASS_3"/>
    <property type="match status" value="1"/>
</dbReference>
<dbReference type="InterPro" id="IPR015424">
    <property type="entry name" value="PyrdxlP-dep_Trfase"/>
</dbReference>
<comment type="similarity">
    <text evidence="5">Belongs to the class-III pyridoxal-phosphate-dependent aminotransferase family.</text>
</comment>
<proteinExistence type="inferred from homology"/>
<sequence length="411" mass="46970">MINKNYVVPMGEINKNSFYELEITRGEGSYLIGTDGKKYLDLRSGLWNVSLGYNSELNNRILTVFQDLIGKQLPYLDLSSYIHPLYQIYSEQLLDFINNGQSERYSKVFYTNSGSEGTELVTKLVRHICGPNKRIVTFDRSYHGTFYAGISANGIEQDITAPYAPKVDGFVHIKTPENEDEEIQLLQHIENHHQSIGALLFEPVIGSGGVHVFRQSFMQELKNILDKYNILLIFDEVATGFFRVGQRFAFHELKIVPDLIILSKSINNGTTPMGAVVMKESLCQWFEEKKIYIEHFSTQNGNLLGIASAMETLKFYKEKEEMLLTNVKKIEKIIRDSITTHTKVNGKGAMFSIPINDRLQTMRIAEELKKLGILTYLYINSERDNGLTLFPPLLIESSILKRAMKMVVRRV</sequence>
<name>A0ABT2WD19_9BACI</name>
<evidence type="ECO:0000313" key="7">
    <source>
        <dbReference type="Proteomes" id="UP001208656"/>
    </source>
</evidence>
<dbReference type="Gene3D" id="3.90.1150.10">
    <property type="entry name" value="Aspartate Aminotransferase, domain 1"/>
    <property type="match status" value="1"/>
</dbReference>
<keyword evidence="7" id="KW-1185">Reference proteome</keyword>
<evidence type="ECO:0000256" key="5">
    <source>
        <dbReference type="RuleBase" id="RU003560"/>
    </source>
</evidence>
<comment type="caution">
    <text evidence="6">The sequence shown here is derived from an EMBL/GenBank/DDBJ whole genome shotgun (WGS) entry which is preliminary data.</text>
</comment>
<dbReference type="Proteomes" id="UP001208656">
    <property type="component" value="Unassembled WGS sequence"/>
</dbReference>
<keyword evidence="3" id="KW-0808">Transferase</keyword>
<keyword evidence="2 6" id="KW-0032">Aminotransferase</keyword>
<dbReference type="Pfam" id="PF00202">
    <property type="entry name" value="Aminotran_3"/>
    <property type="match status" value="1"/>
</dbReference>
<protein>
    <submittedName>
        <fullName evidence="6">Aminotransferase class III-fold pyridoxal phosphate-dependent enzyme</fullName>
    </submittedName>
</protein>
<dbReference type="InterPro" id="IPR049704">
    <property type="entry name" value="Aminotrans_3_PPA_site"/>
</dbReference>
<organism evidence="6 7">
    <name type="scientific">Pallidibacillus thermolactis</name>
    <dbReference type="NCBI Taxonomy" id="251051"/>
    <lineage>
        <taxon>Bacteria</taxon>
        <taxon>Bacillati</taxon>
        <taxon>Bacillota</taxon>
        <taxon>Bacilli</taxon>
        <taxon>Bacillales</taxon>
        <taxon>Bacillaceae</taxon>
        <taxon>Pallidibacillus</taxon>
    </lineage>
</organism>
<evidence type="ECO:0000256" key="3">
    <source>
        <dbReference type="ARBA" id="ARBA00022679"/>
    </source>
</evidence>
<dbReference type="RefSeq" id="WP_263061077.1">
    <property type="nucleotide sequence ID" value="NZ_JAOUSE010000006.1"/>
</dbReference>
<evidence type="ECO:0000313" key="6">
    <source>
        <dbReference type="EMBL" id="MCU9593565.1"/>
    </source>
</evidence>
<dbReference type="InterPro" id="IPR005814">
    <property type="entry name" value="Aminotrans_3"/>
</dbReference>
<dbReference type="SUPFAM" id="SSF53383">
    <property type="entry name" value="PLP-dependent transferases"/>
    <property type="match status" value="1"/>
</dbReference>
<evidence type="ECO:0000256" key="4">
    <source>
        <dbReference type="ARBA" id="ARBA00022898"/>
    </source>
</evidence>
<comment type="cofactor">
    <cofactor evidence="1">
        <name>pyridoxal 5'-phosphate</name>
        <dbReference type="ChEBI" id="CHEBI:597326"/>
    </cofactor>
</comment>
<dbReference type="InterPro" id="IPR050103">
    <property type="entry name" value="Class-III_PLP-dep_AT"/>
</dbReference>
<dbReference type="GO" id="GO:0008483">
    <property type="term" value="F:transaminase activity"/>
    <property type="evidence" value="ECO:0007669"/>
    <property type="project" value="UniProtKB-KW"/>
</dbReference>
<dbReference type="PANTHER" id="PTHR11986">
    <property type="entry name" value="AMINOTRANSFERASE CLASS III"/>
    <property type="match status" value="1"/>
</dbReference>
<accession>A0ABT2WD19</accession>